<evidence type="ECO:0000313" key="1">
    <source>
        <dbReference type="EMBL" id="ABK99271.1"/>
    </source>
</evidence>
<dbReference type="Proteomes" id="UP000006732">
    <property type="component" value="Chromosome"/>
</dbReference>
<keyword evidence="2" id="KW-1185">Reference proteome</keyword>
<dbReference type="EMBL" id="CP000482">
    <property type="protein sequence ID" value="ABK99271.1"/>
    <property type="molecule type" value="Genomic_DNA"/>
</dbReference>
<accession>A1APK1</accession>
<gene>
    <name evidence="1" type="ordered locus">Ppro_1657</name>
</gene>
<name>A1APK1_PELPD</name>
<dbReference type="AlphaFoldDB" id="A1APK1"/>
<evidence type="ECO:0000313" key="2">
    <source>
        <dbReference type="Proteomes" id="UP000006732"/>
    </source>
</evidence>
<reference evidence="1 2" key="1">
    <citation type="submission" date="2006-10" db="EMBL/GenBank/DDBJ databases">
        <title>Complete sequence of chromosome of Pelobacter propionicus DSM 2379.</title>
        <authorList>
            <consortium name="US DOE Joint Genome Institute"/>
            <person name="Copeland A."/>
            <person name="Lucas S."/>
            <person name="Lapidus A."/>
            <person name="Barry K."/>
            <person name="Detter J.C."/>
            <person name="Glavina del Rio T."/>
            <person name="Hammon N."/>
            <person name="Israni S."/>
            <person name="Dalin E."/>
            <person name="Tice H."/>
            <person name="Pitluck S."/>
            <person name="Saunders E."/>
            <person name="Brettin T."/>
            <person name="Bruce D."/>
            <person name="Han C."/>
            <person name="Tapia R."/>
            <person name="Schmutz J."/>
            <person name="Larimer F."/>
            <person name="Land M."/>
            <person name="Hauser L."/>
            <person name="Kyrpides N."/>
            <person name="Kim E."/>
            <person name="Lovley D."/>
            <person name="Richardson P."/>
        </authorList>
    </citation>
    <scope>NUCLEOTIDE SEQUENCE [LARGE SCALE GENOMIC DNA]</scope>
    <source>
        <strain evidence="2">DSM 2379 / NBRC 103807 / OttBd1</strain>
    </source>
</reference>
<sequence length="86" mass="8637">MYGDKSTATAATAALIGKTSTGVSVGLLTSSLGYAVVTQHKNGTKAFGSSYDSTSVFSSTVTEGTALLTVPTAITSADFTGTWTSM</sequence>
<dbReference type="STRING" id="338966.Ppro_1657"/>
<dbReference type="KEGG" id="ppd:Ppro_1657"/>
<dbReference type="HOGENOM" id="CLU_2495119_0_0_7"/>
<proteinExistence type="predicted"/>
<organism evidence="1 2">
    <name type="scientific">Pelobacter propionicus (strain DSM 2379 / NBRC 103807 / OttBd1)</name>
    <dbReference type="NCBI Taxonomy" id="338966"/>
    <lineage>
        <taxon>Bacteria</taxon>
        <taxon>Pseudomonadati</taxon>
        <taxon>Thermodesulfobacteriota</taxon>
        <taxon>Desulfuromonadia</taxon>
        <taxon>Desulfuromonadales</taxon>
        <taxon>Desulfuromonadaceae</taxon>
        <taxon>Pelobacter</taxon>
    </lineage>
</organism>
<protein>
    <submittedName>
        <fullName evidence="1">Uncharacterized protein</fullName>
    </submittedName>
</protein>